<dbReference type="RefSeq" id="WP_162667488.1">
    <property type="nucleotide sequence ID" value="NZ_LR593886.1"/>
</dbReference>
<dbReference type="KEGG" id="gms:SOIL9_50580"/>
<evidence type="ECO:0000313" key="2">
    <source>
        <dbReference type="Proteomes" id="UP000464178"/>
    </source>
</evidence>
<accession>A0A6P2CW89</accession>
<keyword evidence="2" id="KW-1185">Reference proteome</keyword>
<dbReference type="Proteomes" id="UP000464178">
    <property type="component" value="Chromosome"/>
</dbReference>
<name>A0A6P2CW89_9BACT</name>
<dbReference type="AlphaFoldDB" id="A0A6P2CW89"/>
<dbReference type="EMBL" id="LR593886">
    <property type="protein sequence ID" value="VTR92656.1"/>
    <property type="molecule type" value="Genomic_DNA"/>
</dbReference>
<evidence type="ECO:0000313" key="1">
    <source>
        <dbReference type="EMBL" id="VTR92656.1"/>
    </source>
</evidence>
<organism evidence="1 2">
    <name type="scientific">Gemmata massiliana</name>
    <dbReference type="NCBI Taxonomy" id="1210884"/>
    <lineage>
        <taxon>Bacteria</taxon>
        <taxon>Pseudomonadati</taxon>
        <taxon>Planctomycetota</taxon>
        <taxon>Planctomycetia</taxon>
        <taxon>Gemmatales</taxon>
        <taxon>Gemmataceae</taxon>
        <taxon>Gemmata</taxon>
    </lineage>
</organism>
<reference evidence="1 2" key="1">
    <citation type="submission" date="2019-05" db="EMBL/GenBank/DDBJ databases">
        <authorList>
            <consortium name="Science for Life Laboratories"/>
        </authorList>
    </citation>
    <scope>NUCLEOTIDE SEQUENCE [LARGE SCALE GENOMIC DNA]</scope>
    <source>
        <strain evidence="1">Soil9</strain>
    </source>
</reference>
<proteinExistence type="predicted"/>
<protein>
    <submittedName>
        <fullName evidence="1">Transposase of ISAli18. ISL3 family</fullName>
    </submittedName>
</protein>
<gene>
    <name evidence="1" type="ORF">SOIL9_50580</name>
</gene>
<sequence length="206" mass="22491">MLPFDLRSQILATTLVPTDRVFAPDLVVVALAPAPGPLRAQFAVNGPSAFTVATAASLPISALRSPTRLDPAPSHVPRAPTSVARAEPSAHVFTVWRRLTPAPPRGWLNCSEYSVCRAVANRGSRRAPELGVPISGDTILRRVKAEPAEHAPSYRFVGIDDFALRKGHTYGTIWVDLQCARDRPVRRTRRRAGHGMVGRRIPELRS</sequence>